<gene>
    <name evidence="10" type="ORF">GIB67_024039</name>
</gene>
<dbReference type="Pfam" id="PF14226">
    <property type="entry name" value="DIOX_N"/>
    <property type="match status" value="1"/>
</dbReference>
<dbReference type="SUPFAM" id="SSF51197">
    <property type="entry name" value="Clavaminate synthase-like"/>
    <property type="match status" value="1"/>
</dbReference>
<keyword evidence="4 8" id="KW-0408">Iron</keyword>
<dbReference type="InterPro" id="IPR005123">
    <property type="entry name" value="Oxoglu/Fe-dep_dioxygenase_dom"/>
</dbReference>
<keyword evidence="3 8" id="KW-0560">Oxidoreductase</keyword>
<name>A0A7J7LB33_9MAGN</name>
<dbReference type="InterPro" id="IPR044861">
    <property type="entry name" value="IPNS-like_FE2OG_OXY"/>
</dbReference>
<keyword evidence="1 8" id="KW-0479">Metal-binding</keyword>
<evidence type="ECO:0000256" key="8">
    <source>
        <dbReference type="RuleBase" id="RU003682"/>
    </source>
</evidence>
<feature type="domain" description="Fe2OG dioxygenase" evidence="9">
    <location>
        <begin position="163"/>
        <end position="269"/>
    </location>
</feature>
<keyword evidence="2" id="KW-0223">Dioxygenase</keyword>
<comment type="caution">
    <text evidence="10">The sequence shown here is derived from an EMBL/GenBank/DDBJ whole genome shotgun (WGS) entry which is preliminary data.</text>
</comment>
<evidence type="ECO:0000313" key="11">
    <source>
        <dbReference type="Proteomes" id="UP000541444"/>
    </source>
</evidence>
<evidence type="ECO:0000256" key="5">
    <source>
        <dbReference type="ARBA" id="ARBA00052204"/>
    </source>
</evidence>
<dbReference type="FunFam" id="2.60.120.330:FF:000025">
    <property type="entry name" value="Gibberellin 2-beta-dioxygenase 2"/>
    <property type="match status" value="1"/>
</dbReference>
<dbReference type="GO" id="GO:0045543">
    <property type="term" value="F:gibberellin 2-beta-dioxygenase activity"/>
    <property type="evidence" value="ECO:0007669"/>
    <property type="project" value="UniProtKB-EC"/>
</dbReference>
<dbReference type="EMBL" id="JACGCM010002444">
    <property type="protein sequence ID" value="KAF6139762.1"/>
    <property type="molecule type" value="Genomic_DNA"/>
</dbReference>
<dbReference type="PANTHER" id="PTHR47990">
    <property type="entry name" value="2-OXOGLUTARATE (2OG) AND FE(II)-DEPENDENT OXYGENASE SUPERFAMILY PROTEIN-RELATED"/>
    <property type="match status" value="1"/>
</dbReference>
<dbReference type="Pfam" id="PF03171">
    <property type="entry name" value="2OG-FeII_Oxy"/>
    <property type="match status" value="1"/>
</dbReference>
<comment type="similarity">
    <text evidence="6">Belongs to the iron/ascorbate-dependent oxidoreductase family. GA2OX subfamily.</text>
</comment>
<dbReference type="PRINTS" id="PR00682">
    <property type="entry name" value="IPNSYNTHASE"/>
</dbReference>
<evidence type="ECO:0000256" key="7">
    <source>
        <dbReference type="ARBA" id="ARBA00066708"/>
    </source>
</evidence>
<sequence>MVVHSLQPQVITSVPIIDLSCKRSHVSDLIVKACEEYGFFKIINHGVSKDIVSRMEQEGLDFFAKQVLEKQKIGPPDPLGYGVKDIGFNGDVGELEYLLLHTSPEYVSEMSTFISNDPKKFSSILNDYTKAMRELACEILDLMAEGLRVHDRSFFSSLIKAVDSDTLVRFNHYPSCKDMYHPRHSNRIGFGAHSDPQILTLLRSNDVEGLQICMDDGVWVPIQPDPNAFCVNVGDTLQALTNGRFGSVRHRVIANSLKPRMSMLYFAGPSLNTSISPPPELVTSLSPCLYRPFTWAEYKKTTYSLSLAESRLDLFRSHKQNNVFA</sequence>
<dbReference type="Gene3D" id="2.60.120.330">
    <property type="entry name" value="B-lactam Antibiotic, Isopenicillin N Synthase, Chain"/>
    <property type="match status" value="1"/>
</dbReference>
<organism evidence="10 11">
    <name type="scientific">Kingdonia uniflora</name>
    <dbReference type="NCBI Taxonomy" id="39325"/>
    <lineage>
        <taxon>Eukaryota</taxon>
        <taxon>Viridiplantae</taxon>
        <taxon>Streptophyta</taxon>
        <taxon>Embryophyta</taxon>
        <taxon>Tracheophyta</taxon>
        <taxon>Spermatophyta</taxon>
        <taxon>Magnoliopsida</taxon>
        <taxon>Ranunculales</taxon>
        <taxon>Circaeasteraceae</taxon>
        <taxon>Kingdonia</taxon>
    </lineage>
</organism>
<proteinExistence type="inferred from homology"/>
<dbReference type="PROSITE" id="PS51471">
    <property type="entry name" value="FE2OG_OXY"/>
    <property type="match status" value="1"/>
</dbReference>
<dbReference type="InterPro" id="IPR050231">
    <property type="entry name" value="Iron_ascorbate_oxido_reductase"/>
</dbReference>
<evidence type="ECO:0000256" key="3">
    <source>
        <dbReference type="ARBA" id="ARBA00023002"/>
    </source>
</evidence>
<dbReference type="OrthoDB" id="288590at2759"/>
<protein>
    <recommendedName>
        <fullName evidence="7">gibberellin 2beta-dioxygenase</fullName>
        <ecNumber evidence="7">1.14.11.13</ecNumber>
    </recommendedName>
</protein>
<dbReference type="InterPro" id="IPR027443">
    <property type="entry name" value="IPNS-like_sf"/>
</dbReference>
<dbReference type="EC" id="1.14.11.13" evidence="7"/>
<reference evidence="10 11" key="1">
    <citation type="journal article" date="2020" name="IScience">
        <title>Genome Sequencing of the Endangered Kingdonia uniflora (Circaeasteraceae, Ranunculales) Reveals Potential Mechanisms of Evolutionary Specialization.</title>
        <authorList>
            <person name="Sun Y."/>
            <person name="Deng T."/>
            <person name="Zhang A."/>
            <person name="Moore M.J."/>
            <person name="Landis J.B."/>
            <person name="Lin N."/>
            <person name="Zhang H."/>
            <person name="Zhang X."/>
            <person name="Huang J."/>
            <person name="Zhang X."/>
            <person name="Sun H."/>
            <person name="Wang H."/>
        </authorList>
    </citation>
    <scope>NUCLEOTIDE SEQUENCE [LARGE SCALE GENOMIC DNA]</scope>
    <source>
        <strain evidence="10">TB1705</strain>
        <tissue evidence="10">Leaf</tissue>
    </source>
</reference>
<keyword evidence="11" id="KW-1185">Reference proteome</keyword>
<dbReference type="GO" id="GO:0009685">
    <property type="term" value="P:gibberellin metabolic process"/>
    <property type="evidence" value="ECO:0007669"/>
    <property type="project" value="UniProtKB-ARBA"/>
</dbReference>
<evidence type="ECO:0000256" key="1">
    <source>
        <dbReference type="ARBA" id="ARBA00022723"/>
    </source>
</evidence>
<accession>A0A7J7LB33</accession>
<evidence type="ECO:0000256" key="2">
    <source>
        <dbReference type="ARBA" id="ARBA00022964"/>
    </source>
</evidence>
<comment type="catalytic activity">
    <reaction evidence="5">
        <text>gibberellin A1 + 2-oxoglutarate + O2 = gibberellin A8 + succinate + CO2</text>
        <dbReference type="Rhea" id="RHEA:15005"/>
        <dbReference type="ChEBI" id="CHEBI:15379"/>
        <dbReference type="ChEBI" id="CHEBI:16526"/>
        <dbReference type="ChEBI" id="CHEBI:16810"/>
        <dbReference type="ChEBI" id="CHEBI:30031"/>
        <dbReference type="ChEBI" id="CHEBI:58524"/>
        <dbReference type="ChEBI" id="CHEBI:58594"/>
        <dbReference type="EC" id="1.14.11.13"/>
    </reaction>
</comment>
<dbReference type="GO" id="GO:0046872">
    <property type="term" value="F:metal ion binding"/>
    <property type="evidence" value="ECO:0007669"/>
    <property type="project" value="UniProtKB-KW"/>
</dbReference>
<dbReference type="Proteomes" id="UP000541444">
    <property type="component" value="Unassembled WGS sequence"/>
</dbReference>
<evidence type="ECO:0000313" key="10">
    <source>
        <dbReference type="EMBL" id="KAF6139762.1"/>
    </source>
</evidence>
<evidence type="ECO:0000256" key="4">
    <source>
        <dbReference type="ARBA" id="ARBA00023004"/>
    </source>
</evidence>
<evidence type="ECO:0000256" key="6">
    <source>
        <dbReference type="ARBA" id="ARBA00061282"/>
    </source>
</evidence>
<dbReference type="AlphaFoldDB" id="A0A7J7LB33"/>
<dbReference type="InterPro" id="IPR026992">
    <property type="entry name" value="DIOX_N"/>
</dbReference>
<evidence type="ECO:0000259" key="9">
    <source>
        <dbReference type="PROSITE" id="PS51471"/>
    </source>
</evidence>